<feature type="compositionally biased region" description="Polar residues" evidence="1">
    <location>
        <begin position="74"/>
        <end position="83"/>
    </location>
</feature>
<keyword evidence="2" id="KW-0067">ATP-binding</keyword>
<keyword evidence="2" id="KW-0378">Hydrolase</keyword>
<dbReference type="GO" id="GO:0004386">
    <property type="term" value="F:helicase activity"/>
    <property type="evidence" value="ECO:0007669"/>
    <property type="project" value="UniProtKB-KW"/>
</dbReference>
<gene>
    <name evidence="2" type="ORF">RF55_9736</name>
</gene>
<evidence type="ECO:0000313" key="3">
    <source>
        <dbReference type="Proteomes" id="UP000036403"/>
    </source>
</evidence>
<dbReference type="AlphaFoldDB" id="A0A0J7KJR1"/>
<feature type="compositionally biased region" description="Polar residues" evidence="1">
    <location>
        <begin position="306"/>
        <end position="320"/>
    </location>
</feature>
<sequence>MHKLKVNKLYPLRRFITTTPRVVIKSISPLTPEEGEIVAKRKTRSTPLHVIAAKRRRTGAQSPTPGVSRPVTEKVTSPGTSRLATGASRPAAEKATGAQSPTPGISRPFTKKVTTPGANRPATGARRPATEEATGAQSPTPCVSRPVTKKVTTPGASRPAIGASRLDTGASRLDTGASRLDTGASRLGTGTSRRDTGTSRQASEEATTNGASRPTTKEATPSGIGRSARDTSCPASDASQPDNGARSPKPGARYPTALYDFRSSSRTTSRSATPDIRERSLTPPLLWRVPPFISPLKHSPCKRSPRTQSSPRTFRDASTQTKKRGGKRYRC</sequence>
<dbReference type="Proteomes" id="UP000036403">
    <property type="component" value="Unassembled WGS sequence"/>
</dbReference>
<evidence type="ECO:0000313" key="2">
    <source>
        <dbReference type="EMBL" id="KMQ90507.1"/>
    </source>
</evidence>
<dbReference type="EMBL" id="LBMM01006564">
    <property type="protein sequence ID" value="KMQ90507.1"/>
    <property type="molecule type" value="Genomic_DNA"/>
</dbReference>
<feature type="compositionally biased region" description="Polar residues" evidence="1">
    <location>
        <begin position="233"/>
        <end position="242"/>
    </location>
</feature>
<comment type="caution">
    <text evidence="2">The sequence shown here is derived from an EMBL/GenBank/DDBJ whole genome shotgun (WGS) entry which is preliminary data.</text>
</comment>
<accession>A0A0J7KJR1</accession>
<dbReference type="PaxDb" id="67767-A0A0J7KJR1"/>
<feature type="compositionally biased region" description="Low complexity" evidence="1">
    <location>
        <begin position="262"/>
        <end position="273"/>
    </location>
</feature>
<keyword evidence="2" id="KW-0547">Nucleotide-binding</keyword>
<keyword evidence="2" id="KW-0347">Helicase</keyword>
<feature type="compositionally biased region" description="Basic residues" evidence="1">
    <location>
        <begin position="321"/>
        <end position="331"/>
    </location>
</feature>
<proteinExistence type="predicted"/>
<feature type="region of interest" description="Disordered" evidence="1">
    <location>
        <begin position="53"/>
        <end position="331"/>
    </location>
</feature>
<name>A0A0J7KJR1_LASNI</name>
<protein>
    <submittedName>
        <fullName evidence="2">Atp-dependent rna helicase</fullName>
    </submittedName>
</protein>
<organism evidence="2 3">
    <name type="scientific">Lasius niger</name>
    <name type="common">Black garden ant</name>
    <dbReference type="NCBI Taxonomy" id="67767"/>
    <lineage>
        <taxon>Eukaryota</taxon>
        <taxon>Metazoa</taxon>
        <taxon>Ecdysozoa</taxon>
        <taxon>Arthropoda</taxon>
        <taxon>Hexapoda</taxon>
        <taxon>Insecta</taxon>
        <taxon>Pterygota</taxon>
        <taxon>Neoptera</taxon>
        <taxon>Endopterygota</taxon>
        <taxon>Hymenoptera</taxon>
        <taxon>Apocrita</taxon>
        <taxon>Aculeata</taxon>
        <taxon>Formicoidea</taxon>
        <taxon>Formicidae</taxon>
        <taxon>Formicinae</taxon>
        <taxon>Lasius</taxon>
        <taxon>Lasius</taxon>
    </lineage>
</organism>
<dbReference type="STRING" id="67767.A0A0J7KJR1"/>
<feature type="compositionally biased region" description="Polar residues" evidence="1">
    <location>
        <begin position="204"/>
        <end position="219"/>
    </location>
</feature>
<evidence type="ECO:0000256" key="1">
    <source>
        <dbReference type="SAM" id="MobiDB-lite"/>
    </source>
</evidence>
<keyword evidence="3" id="KW-1185">Reference proteome</keyword>
<reference evidence="2 3" key="1">
    <citation type="submission" date="2015-04" db="EMBL/GenBank/DDBJ databases">
        <title>Lasius niger genome sequencing.</title>
        <authorList>
            <person name="Konorov E.A."/>
            <person name="Nikitin M.A."/>
            <person name="Kirill M.V."/>
            <person name="Chang P."/>
        </authorList>
    </citation>
    <scope>NUCLEOTIDE SEQUENCE [LARGE SCALE GENOMIC DNA]</scope>
    <source>
        <tissue evidence="2">Whole</tissue>
    </source>
</reference>